<feature type="compositionally biased region" description="Polar residues" evidence="1">
    <location>
        <begin position="24"/>
        <end position="40"/>
    </location>
</feature>
<evidence type="ECO:0000256" key="1">
    <source>
        <dbReference type="SAM" id="MobiDB-lite"/>
    </source>
</evidence>
<dbReference type="KEGG" id="bbel:109467141"/>
<dbReference type="AlphaFoldDB" id="A0A6P4Y868"/>
<dbReference type="Proteomes" id="UP000515135">
    <property type="component" value="Unplaced"/>
</dbReference>
<name>A0A6P4Y868_BRABE</name>
<dbReference type="RefSeq" id="XP_019620633.1">
    <property type="nucleotide sequence ID" value="XM_019765074.1"/>
</dbReference>
<sequence>MGFNLRPSVLKNKDKAELEQLTEQLTSTPSAAGVVTGTSPQKPPRLHHGGDTGETTDPVPLPETARCEGFVLYRDRLGEWFRFLADDDVILDQLFGDGEELHRLYCCTGAVEKQATLPVGRLIAIDGLSVRGLTDSELLDVLNTSVDPVISIDPLDFEMTTPTTLQSLISEPVPTDEEESSDEESSDEDTSDEEPSDEESSDEESSDEDTSDDEESSEVEESSEDEESCEDEEETQENGDTQQQVRPVRKWRRVAAFFSRCRRAFTSCWRH</sequence>
<protein>
    <submittedName>
        <fullName evidence="3">Nucleosome assembly protein 13-like</fullName>
    </submittedName>
</protein>
<evidence type="ECO:0000313" key="3">
    <source>
        <dbReference type="RefSeq" id="XP_019620633.1"/>
    </source>
</evidence>
<keyword evidence="2" id="KW-1185">Reference proteome</keyword>
<reference evidence="3" key="1">
    <citation type="submission" date="2025-08" db="UniProtKB">
        <authorList>
            <consortium name="RefSeq"/>
        </authorList>
    </citation>
    <scope>IDENTIFICATION</scope>
    <source>
        <tissue evidence="3">Gonad</tissue>
    </source>
</reference>
<proteinExistence type="predicted"/>
<feature type="region of interest" description="Disordered" evidence="1">
    <location>
        <begin position="164"/>
        <end position="249"/>
    </location>
</feature>
<feature type="compositionally biased region" description="Acidic residues" evidence="1">
    <location>
        <begin position="174"/>
        <end position="237"/>
    </location>
</feature>
<accession>A0A6P4Y868</accession>
<feature type="region of interest" description="Disordered" evidence="1">
    <location>
        <begin position="24"/>
        <end position="61"/>
    </location>
</feature>
<evidence type="ECO:0000313" key="2">
    <source>
        <dbReference type="Proteomes" id="UP000515135"/>
    </source>
</evidence>
<dbReference type="GeneID" id="109467141"/>
<organism evidence="2 3">
    <name type="scientific">Branchiostoma belcheri</name>
    <name type="common">Amphioxus</name>
    <dbReference type="NCBI Taxonomy" id="7741"/>
    <lineage>
        <taxon>Eukaryota</taxon>
        <taxon>Metazoa</taxon>
        <taxon>Chordata</taxon>
        <taxon>Cephalochordata</taxon>
        <taxon>Leptocardii</taxon>
        <taxon>Amphioxiformes</taxon>
        <taxon>Branchiostomatidae</taxon>
        <taxon>Branchiostoma</taxon>
    </lineage>
</organism>
<gene>
    <name evidence="3" type="primary">LOC109467141</name>
</gene>